<evidence type="ECO:0000313" key="3">
    <source>
        <dbReference type="Proteomes" id="UP000029614"/>
    </source>
</evidence>
<sequence>MSKVTRDILGFLSRFKFAITIFLGLLLVGVIDGNSFIKLIGYHYQIEDLKAGIKKYNAQYKEDTNKLRAIKRDPKAISRIARERYFMKADDEDIFVLSDDEAQIENTKK</sequence>
<gene>
    <name evidence="2" type="ORF">HMPREF9302_06300</name>
</gene>
<proteinExistence type="predicted"/>
<reference evidence="2 3" key="1">
    <citation type="submission" date="2014-07" db="EMBL/GenBank/DDBJ databases">
        <authorList>
            <person name="McCorrison J."/>
            <person name="Sanka R."/>
            <person name="Torralba M."/>
            <person name="Gillis M."/>
            <person name="Haft D.H."/>
            <person name="Methe B."/>
            <person name="Sutton G."/>
            <person name="Nelson K.E."/>
        </authorList>
    </citation>
    <scope>NUCLEOTIDE SEQUENCE [LARGE SCALE GENOMIC DNA]</scope>
    <source>
        <strain evidence="2 3">DNF00058</strain>
    </source>
</reference>
<dbReference type="Pfam" id="PF04977">
    <property type="entry name" value="DivIC"/>
    <property type="match status" value="1"/>
</dbReference>
<dbReference type="RefSeq" id="WP_008449938.1">
    <property type="nucleotide sequence ID" value="NZ_JRNU01000025.1"/>
</dbReference>
<dbReference type="EMBL" id="JRNU01000025">
    <property type="protein sequence ID" value="KGF51736.1"/>
    <property type="molecule type" value="Genomic_DNA"/>
</dbReference>
<organism evidence="2 3">
    <name type="scientific">Prevotella amnii DNF00058</name>
    <dbReference type="NCBI Taxonomy" id="1401066"/>
    <lineage>
        <taxon>Bacteria</taxon>
        <taxon>Pseudomonadati</taxon>
        <taxon>Bacteroidota</taxon>
        <taxon>Bacteroidia</taxon>
        <taxon>Bacteroidales</taxon>
        <taxon>Prevotellaceae</taxon>
        <taxon>Prevotella</taxon>
    </lineage>
</organism>
<evidence type="ECO:0000256" key="1">
    <source>
        <dbReference type="SAM" id="Coils"/>
    </source>
</evidence>
<evidence type="ECO:0000313" key="2">
    <source>
        <dbReference type="EMBL" id="KGF51736.1"/>
    </source>
</evidence>
<dbReference type="AlphaFoldDB" id="A0A096AYE6"/>
<dbReference type="OrthoDB" id="1467719at2"/>
<keyword evidence="3" id="KW-1185">Reference proteome</keyword>
<feature type="coiled-coil region" evidence="1">
    <location>
        <begin position="46"/>
        <end position="73"/>
    </location>
</feature>
<accession>A0A096AYE6</accession>
<comment type="caution">
    <text evidence="2">The sequence shown here is derived from an EMBL/GenBank/DDBJ whole genome shotgun (WGS) entry which is preliminary data.</text>
</comment>
<name>A0A096AYE6_9BACT</name>
<protein>
    <submittedName>
        <fullName evidence="2">Septum formation initiator</fullName>
    </submittedName>
</protein>
<dbReference type="Proteomes" id="UP000029614">
    <property type="component" value="Unassembled WGS sequence"/>
</dbReference>
<keyword evidence="1" id="KW-0175">Coiled coil</keyword>
<dbReference type="InterPro" id="IPR007060">
    <property type="entry name" value="FtsL/DivIC"/>
</dbReference>